<feature type="compositionally biased region" description="Polar residues" evidence="1">
    <location>
        <begin position="11"/>
        <end position="22"/>
    </location>
</feature>
<proteinExistence type="predicted"/>
<protein>
    <submittedName>
        <fullName evidence="2">Uncharacterized protein</fullName>
    </submittedName>
</protein>
<comment type="caution">
    <text evidence="2">The sequence shown here is derived from an EMBL/GenBank/DDBJ whole genome shotgun (WGS) entry which is preliminary data.</text>
</comment>
<gene>
    <name evidence="2" type="ORF">DFH08DRAFT_958874</name>
</gene>
<feature type="compositionally biased region" description="Low complexity" evidence="1">
    <location>
        <begin position="270"/>
        <end position="289"/>
    </location>
</feature>
<keyword evidence="3" id="KW-1185">Reference proteome</keyword>
<evidence type="ECO:0000256" key="1">
    <source>
        <dbReference type="SAM" id="MobiDB-lite"/>
    </source>
</evidence>
<evidence type="ECO:0000313" key="2">
    <source>
        <dbReference type="EMBL" id="KAJ7349944.1"/>
    </source>
</evidence>
<dbReference type="AlphaFoldDB" id="A0AAD7A5I2"/>
<accession>A0AAD7A5I2</accession>
<name>A0AAD7A5I2_9AGAR</name>
<dbReference type="Proteomes" id="UP001218218">
    <property type="component" value="Unassembled WGS sequence"/>
</dbReference>
<sequence>MSFFGHHLGGRTTQPQRQQSSAGLFGAGDHIHLWAAQHLRARWATAAATAQQHLRRVDALHERPAPAGGRAAGQGQQGGQAMDAQTQFAQPTARIGRIAPAWNAAGPGCQFQARLFSFILSSPPLPSGWIHPLPPSLLPPVPSVLPSFLHLSFHPSFLPLPFLVFLLCILLRPILTLPTGLTTVKKRTQYIFYHRVVLYGRPPNGTNDALWARAEGGRAWARCARGEARAQGISSADWYNVMRARRVLRCDSSASVFRILGCISRGYGGSSSSSSPSSRWASTTSGSGWTCRDAGGSARGADEAPPARRVGVVEWVTLVVPARRAEEWEAPHSAPVYPSRAVSPALAGSAGRRASAPTNSGAIAQSQATVDLSLLFHTAQDRFEDAPPAPSLWRTTLCVEVEPGADFRRFPSSTR</sequence>
<evidence type="ECO:0000313" key="3">
    <source>
        <dbReference type="Proteomes" id="UP001218218"/>
    </source>
</evidence>
<feature type="region of interest" description="Disordered" evidence="1">
    <location>
        <begin position="1"/>
        <end position="22"/>
    </location>
</feature>
<feature type="region of interest" description="Disordered" evidence="1">
    <location>
        <begin position="267"/>
        <end position="305"/>
    </location>
</feature>
<organism evidence="2 3">
    <name type="scientific">Mycena albidolilacea</name>
    <dbReference type="NCBI Taxonomy" id="1033008"/>
    <lineage>
        <taxon>Eukaryota</taxon>
        <taxon>Fungi</taxon>
        <taxon>Dikarya</taxon>
        <taxon>Basidiomycota</taxon>
        <taxon>Agaricomycotina</taxon>
        <taxon>Agaricomycetes</taxon>
        <taxon>Agaricomycetidae</taxon>
        <taxon>Agaricales</taxon>
        <taxon>Marasmiineae</taxon>
        <taxon>Mycenaceae</taxon>
        <taxon>Mycena</taxon>
    </lineage>
</organism>
<dbReference type="EMBL" id="JARIHO010000015">
    <property type="protein sequence ID" value="KAJ7349944.1"/>
    <property type="molecule type" value="Genomic_DNA"/>
</dbReference>
<reference evidence="2" key="1">
    <citation type="submission" date="2023-03" db="EMBL/GenBank/DDBJ databases">
        <title>Massive genome expansion in bonnet fungi (Mycena s.s.) driven by repeated elements and novel gene families across ecological guilds.</title>
        <authorList>
            <consortium name="Lawrence Berkeley National Laboratory"/>
            <person name="Harder C.B."/>
            <person name="Miyauchi S."/>
            <person name="Viragh M."/>
            <person name="Kuo A."/>
            <person name="Thoen E."/>
            <person name="Andreopoulos B."/>
            <person name="Lu D."/>
            <person name="Skrede I."/>
            <person name="Drula E."/>
            <person name="Henrissat B."/>
            <person name="Morin E."/>
            <person name="Kohler A."/>
            <person name="Barry K."/>
            <person name="LaButti K."/>
            <person name="Morin E."/>
            <person name="Salamov A."/>
            <person name="Lipzen A."/>
            <person name="Mereny Z."/>
            <person name="Hegedus B."/>
            <person name="Baldrian P."/>
            <person name="Stursova M."/>
            <person name="Weitz H."/>
            <person name="Taylor A."/>
            <person name="Grigoriev I.V."/>
            <person name="Nagy L.G."/>
            <person name="Martin F."/>
            <person name="Kauserud H."/>
        </authorList>
    </citation>
    <scope>NUCLEOTIDE SEQUENCE</scope>
    <source>
        <strain evidence="2">CBHHK002</strain>
    </source>
</reference>